<evidence type="ECO:0000256" key="1">
    <source>
        <dbReference type="ARBA" id="ARBA00022737"/>
    </source>
</evidence>
<dbReference type="Proteomes" id="UP000235786">
    <property type="component" value="Unassembled WGS sequence"/>
</dbReference>
<dbReference type="InterPro" id="IPR056884">
    <property type="entry name" value="NPHP3-like_N"/>
</dbReference>
<evidence type="ECO:0000259" key="3">
    <source>
        <dbReference type="Pfam" id="PF24809"/>
    </source>
</evidence>
<feature type="compositionally biased region" description="Pro residues" evidence="2">
    <location>
        <begin position="70"/>
        <end position="82"/>
    </location>
</feature>
<dbReference type="Gene3D" id="3.40.50.300">
    <property type="entry name" value="P-loop containing nucleotide triphosphate hydrolases"/>
    <property type="match status" value="1"/>
</dbReference>
<evidence type="ECO:0000313" key="5">
    <source>
        <dbReference type="EMBL" id="PMD31323.1"/>
    </source>
</evidence>
<dbReference type="STRING" id="1149755.A0A2J6QYI1"/>
<name>A0A2J6QYI1_HYAVF</name>
<dbReference type="Pfam" id="PF24809">
    <property type="entry name" value="DUF7708"/>
    <property type="match status" value="1"/>
</dbReference>
<dbReference type="PANTHER" id="PTHR10039">
    <property type="entry name" value="AMELOGENIN"/>
    <property type="match status" value="1"/>
</dbReference>
<dbReference type="Pfam" id="PF24883">
    <property type="entry name" value="NPHP3_N"/>
    <property type="match status" value="1"/>
</dbReference>
<feature type="compositionally biased region" description="Polar residues" evidence="2">
    <location>
        <begin position="56"/>
        <end position="69"/>
    </location>
</feature>
<evidence type="ECO:0000313" key="6">
    <source>
        <dbReference type="Proteomes" id="UP000235786"/>
    </source>
</evidence>
<sequence>MAPKIKHRRFLGKFFPSRQPSISNHRQETEVVLPSRSQLESPAAPQTVAPLADQGLNPNPSHHFSQPCRSPTPPATAIPPAPQSSSATNQQTADIPGRSLWNAALAKLSKEEGGFVLEHSPPAVTDIKTTLDSLHKAVEAKRETCEKNHWVFKLNGQKVQLSKLADKVYVWLDKFKGIGDIVANVDPLHAGLPWAAIRLFLQIAISGREQMETLLRGLDIILYLINQCEIYEILYIRDPQPAEALKYLESALVELYTVILRFLAKANGLLGKNTLSRALHAFLDPDDWTDFENECQLREKRVEEQAQQCERLYNRDARTNEALNAERLKTLLQDIKKQNDILAETVRNLWERSNAEERRKILEWASDVACEDHHSFARGERTPDTGEWLLMHTEYKRWRSANQSMILWLHGIPGAGKTKLVSKVVDDLTNRSHDEALAYFYCDRNDEPRRVPANILRSFVKQLAVSPEKDAIHHSLTQIYHQKAESGFNSKELSFEESEAVLGQLIGTYQYATTTLVVDALDECHESLRRELIEAFDRLIDKSTNLKILVSSRRNADIMLVLERKTSVGISATDNQNDISKFVADKIEKNKKDRLTPIKIEVQEQIIETLLVKSEGSNGLLCRSTRF</sequence>
<reference evidence="5 6" key="1">
    <citation type="submission" date="2016-04" db="EMBL/GenBank/DDBJ databases">
        <title>A degradative enzymes factory behind the ericoid mycorrhizal symbiosis.</title>
        <authorList>
            <consortium name="DOE Joint Genome Institute"/>
            <person name="Martino E."/>
            <person name="Morin E."/>
            <person name="Grelet G."/>
            <person name="Kuo A."/>
            <person name="Kohler A."/>
            <person name="Daghino S."/>
            <person name="Barry K."/>
            <person name="Choi C."/>
            <person name="Cichocki N."/>
            <person name="Clum A."/>
            <person name="Copeland A."/>
            <person name="Hainaut M."/>
            <person name="Haridas S."/>
            <person name="Labutti K."/>
            <person name="Lindquist E."/>
            <person name="Lipzen A."/>
            <person name="Khouja H.-R."/>
            <person name="Murat C."/>
            <person name="Ohm R."/>
            <person name="Olson A."/>
            <person name="Spatafora J."/>
            <person name="Veneault-Fourrey C."/>
            <person name="Henrissat B."/>
            <person name="Grigoriev I."/>
            <person name="Martin F."/>
            <person name="Perotto S."/>
        </authorList>
    </citation>
    <scope>NUCLEOTIDE SEQUENCE [LARGE SCALE GENOMIC DNA]</scope>
    <source>
        <strain evidence="5 6">F</strain>
    </source>
</reference>
<feature type="domain" description="DUF7708" evidence="3">
    <location>
        <begin position="172"/>
        <end position="303"/>
    </location>
</feature>
<dbReference type="AlphaFoldDB" id="A0A2J6QYI1"/>
<dbReference type="SUPFAM" id="SSF52540">
    <property type="entry name" value="P-loop containing nucleoside triphosphate hydrolases"/>
    <property type="match status" value="1"/>
</dbReference>
<dbReference type="OrthoDB" id="7464126at2759"/>
<proteinExistence type="predicted"/>
<dbReference type="InterPro" id="IPR056125">
    <property type="entry name" value="DUF7708"/>
</dbReference>
<accession>A0A2J6QYI1</accession>
<gene>
    <name evidence="5" type="ORF">L207DRAFT_194858</name>
</gene>
<evidence type="ECO:0000259" key="4">
    <source>
        <dbReference type="Pfam" id="PF24883"/>
    </source>
</evidence>
<feature type="domain" description="Nephrocystin 3-like N-terminal" evidence="4">
    <location>
        <begin position="384"/>
        <end position="553"/>
    </location>
</feature>
<feature type="region of interest" description="Disordered" evidence="2">
    <location>
        <begin position="16"/>
        <end position="93"/>
    </location>
</feature>
<keyword evidence="1" id="KW-0677">Repeat</keyword>
<evidence type="ECO:0008006" key="7">
    <source>
        <dbReference type="Google" id="ProtNLM"/>
    </source>
</evidence>
<evidence type="ECO:0000256" key="2">
    <source>
        <dbReference type="SAM" id="MobiDB-lite"/>
    </source>
</evidence>
<keyword evidence="6" id="KW-1185">Reference proteome</keyword>
<protein>
    <recommendedName>
        <fullName evidence="7">NACHT domain-containing protein</fullName>
    </recommendedName>
</protein>
<organism evidence="5 6">
    <name type="scientific">Hyaloscypha variabilis (strain UAMH 11265 / GT02V1 / F)</name>
    <name type="common">Meliniomyces variabilis</name>
    <dbReference type="NCBI Taxonomy" id="1149755"/>
    <lineage>
        <taxon>Eukaryota</taxon>
        <taxon>Fungi</taxon>
        <taxon>Dikarya</taxon>
        <taxon>Ascomycota</taxon>
        <taxon>Pezizomycotina</taxon>
        <taxon>Leotiomycetes</taxon>
        <taxon>Helotiales</taxon>
        <taxon>Hyaloscyphaceae</taxon>
        <taxon>Hyaloscypha</taxon>
        <taxon>Hyaloscypha variabilis</taxon>
    </lineage>
</organism>
<dbReference type="EMBL" id="KZ613963">
    <property type="protein sequence ID" value="PMD31323.1"/>
    <property type="molecule type" value="Genomic_DNA"/>
</dbReference>
<dbReference type="InterPro" id="IPR027417">
    <property type="entry name" value="P-loop_NTPase"/>
</dbReference>